<evidence type="ECO:0000313" key="3">
    <source>
        <dbReference type="Proteomes" id="UP001627154"/>
    </source>
</evidence>
<feature type="region of interest" description="Disordered" evidence="1">
    <location>
        <begin position="26"/>
        <end position="45"/>
    </location>
</feature>
<name>A0ABD2W275_9HYME</name>
<comment type="caution">
    <text evidence="2">The sequence shown here is derived from an EMBL/GenBank/DDBJ whole genome shotgun (WGS) entry which is preliminary data.</text>
</comment>
<gene>
    <name evidence="2" type="ORF">TKK_017649</name>
</gene>
<reference evidence="2 3" key="1">
    <citation type="journal article" date="2024" name="bioRxiv">
        <title>A reference genome for Trichogramma kaykai: A tiny desert-dwelling parasitoid wasp with competing sex-ratio distorters.</title>
        <authorList>
            <person name="Culotta J."/>
            <person name="Lindsey A.R."/>
        </authorList>
    </citation>
    <scope>NUCLEOTIDE SEQUENCE [LARGE SCALE GENOMIC DNA]</scope>
    <source>
        <strain evidence="2 3">KSX58</strain>
    </source>
</reference>
<organism evidence="2 3">
    <name type="scientific">Trichogramma kaykai</name>
    <dbReference type="NCBI Taxonomy" id="54128"/>
    <lineage>
        <taxon>Eukaryota</taxon>
        <taxon>Metazoa</taxon>
        <taxon>Ecdysozoa</taxon>
        <taxon>Arthropoda</taxon>
        <taxon>Hexapoda</taxon>
        <taxon>Insecta</taxon>
        <taxon>Pterygota</taxon>
        <taxon>Neoptera</taxon>
        <taxon>Endopterygota</taxon>
        <taxon>Hymenoptera</taxon>
        <taxon>Apocrita</taxon>
        <taxon>Proctotrupomorpha</taxon>
        <taxon>Chalcidoidea</taxon>
        <taxon>Trichogrammatidae</taxon>
        <taxon>Trichogramma</taxon>
    </lineage>
</organism>
<dbReference type="AlphaFoldDB" id="A0ABD2W275"/>
<dbReference type="Proteomes" id="UP001627154">
    <property type="component" value="Unassembled WGS sequence"/>
</dbReference>
<sequence>MPARAEAENEVEKMALALEWRTVPKKTKLPPSKTRPTIFPRSTAPLHNSGQAIPLLAGATTTWSLYNTGGKDLDLLRCFHEGRIRGAIERIRGKVYAQAVIIFPKARGTVWLYCSERVKDT</sequence>
<proteinExistence type="predicted"/>
<keyword evidence="3" id="KW-1185">Reference proteome</keyword>
<evidence type="ECO:0000256" key="1">
    <source>
        <dbReference type="SAM" id="MobiDB-lite"/>
    </source>
</evidence>
<evidence type="ECO:0000313" key="2">
    <source>
        <dbReference type="EMBL" id="KAL3387073.1"/>
    </source>
</evidence>
<protein>
    <submittedName>
        <fullName evidence="2">Uncharacterized protein</fullName>
    </submittedName>
</protein>
<dbReference type="EMBL" id="JBJJXI010000141">
    <property type="protein sequence ID" value="KAL3387073.1"/>
    <property type="molecule type" value="Genomic_DNA"/>
</dbReference>
<accession>A0ABD2W275</accession>